<feature type="transmembrane region" description="Helical" evidence="1">
    <location>
        <begin position="7"/>
        <end position="27"/>
    </location>
</feature>
<keyword evidence="1" id="KW-1133">Transmembrane helix</keyword>
<evidence type="ECO:0008006" key="4">
    <source>
        <dbReference type="Google" id="ProtNLM"/>
    </source>
</evidence>
<dbReference type="EMBL" id="APLQ01000014">
    <property type="protein sequence ID" value="ENO13045.1"/>
    <property type="molecule type" value="Genomic_DNA"/>
</dbReference>
<dbReference type="OrthoDB" id="9933657at2"/>
<evidence type="ECO:0000313" key="2">
    <source>
        <dbReference type="EMBL" id="ENO13045.1"/>
    </source>
</evidence>
<dbReference type="STRING" id="626887.J057_16645"/>
<name>N6VS93_9GAMM</name>
<dbReference type="RefSeq" id="WP_004581270.1">
    <property type="nucleotide sequence ID" value="NZ_AP028878.1"/>
</dbReference>
<gene>
    <name evidence="2" type="ORF">J057_16645</name>
</gene>
<evidence type="ECO:0000256" key="1">
    <source>
        <dbReference type="SAM" id="Phobius"/>
    </source>
</evidence>
<feature type="transmembrane region" description="Helical" evidence="1">
    <location>
        <begin position="33"/>
        <end position="52"/>
    </location>
</feature>
<comment type="caution">
    <text evidence="2">The sequence shown here is derived from an EMBL/GenBank/DDBJ whole genome shotgun (WGS) entry which is preliminary data.</text>
</comment>
<evidence type="ECO:0000313" key="3">
    <source>
        <dbReference type="Proteomes" id="UP000013165"/>
    </source>
</evidence>
<keyword evidence="1" id="KW-0812">Transmembrane</keyword>
<dbReference type="eggNOG" id="ENOG50339NS">
    <property type="taxonomic scope" value="Bacteria"/>
</dbReference>
<keyword evidence="3" id="KW-1185">Reference proteome</keyword>
<dbReference type="PATRIC" id="fig|626887.3.peg.3327"/>
<feature type="transmembrane region" description="Helical" evidence="1">
    <location>
        <begin position="59"/>
        <end position="81"/>
    </location>
</feature>
<protein>
    <recommendedName>
        <fullName evidence="4">Oxidase</fullName>
    </recommendedName>
</protein>
<organism evidence="2 3">
    <name type="scientific">Marinobacter nanhaiticus D15-8W</name>
    <dbReference type="NCBI Taxonomy" id="626887"/>
    <lineage>
        <taxon>Bacteria</taxon>
        <taxon>Pseudomonadati</taxon>
        <taxon>Pseudomonadota</taxon>
        <taxon>Gammaproteobacteria</taxon>
        <taxon>Pseudomonadales</taxon>
        <taxon>Marinobacteraceae</taxon>
        <taxon>Marinobacter</taxon>
    </lineage>
</organism>
<accession>N6VS93</accession>
<proteinExistence type="predicted"/>
<dbReference type="Proteomes" id="UP000013165">
    <property type="component" value="Unassembled WGS sequence"/>
</dbReference>
<sequence length="86" mass="9565">MNYRLMVLTWVGVLVLLGISLLGVSMTSGPVQYVISLSCAALMAALVMTFFMRLRSAEALIRLFALGGFLWLSFLIILFLADYLTR</sequence>
<dbReference type="InterPro" id="IPR011743">
    <property type="entry name" value="Caa3_sub_IV"/>
</dbReference>
<keyword evidence="1" id="KW-0472">Membrane</keyword>
<dbReference type="AlphaFoldDB" id="N6VS93"/>
<dbReference type="NCBIfam" id="TIGR02229">
    <property type="entry name" value="caa3_sub_IV"/>
    <property type="match status" value="1"/>
</dbReference>
<dbReference type="HOGENOM" id="CLU_146734_4_1_6"/>
<reference evidence="2 3" key="1">
    <citation type="journal article" date="2013" name="Genome Announc.">
        <title>Genome Sequence of the Polycyclic Aromatic Hydrocarbon-Degrading Bacterium Strain Marinobacter nanhaiticus D15-8WT.</title>
        <authorList>
            <person name="Cui Z."/>
            <person name="Gao W."/>
            <person name="Li Q."/>
            <person name="Xu G."/>
            <person name="Zheng L."/>
        </authorList>
    </citation>
    <scope>NUCLEOTIDE SEQUENCE [LARGE SCALE GENOMIC DNA]</scope>
    <source>
        <strain evidence="2 3">D15-8W</strain>
    </source>
</reference>